<comment type="similarity">
    <text evidence="1">Belongs to the VPS26 family.</text>
</comment>
<dbReference type="InterPro" id="IPR028934">
    <property type="entry name" value="Vps26-related"/>
</dbReference>
<name>A0AA88GXK7_NAELO</name>
<dbReference type="Pfam" id="PF03643">
    <property type="entry name" value="Vps26"/>
    <property type="match status" value="1"/>
</dbReference>
<evidence type="ECO:0000256" key="1">
    <source>
        <dbReference type="ARBA" id="ARBA00009100"/>
    </source>
</evidence>
<dbReference type="PANTHER" id="PTHR12233">
    <property type="entry name" value="VACUOLAR PROTEIN SORTING 26 RELATED"/>
    <property type="match status" value="1"/>
</dbReference>
<dbReference type="EMBL" id="PYSW02000009">
    <property type="protein sequence ID" value="KAG2388922.1"/>
    <property type="molecule type" value="Genomic_DNA"/>
</dbReference>
<sequence>MKKLFGSIVKPPCTVDIELEPSGKVTGKGQTATILVNNPKDRFGNEGIEQRLLVFDQADPIQGKVKLSVEKPFDHLGITVELLGEIVTYLDGRNVSTFLSISKELAPPTAPNCPLSRDAEYEFSFKSVDKEWNSYRGINVDVRYYLRVTVNRSVKVINTIVKEQEFWVQKIVPKPSEEDPGIGMEVGLEGIVLLSIKYNNVQHDIKNGCILGDLQFFLVNVKIDKAEVSIIRKETLLGTPSLQVSTPSSSFKSNSAADEGHSEQEVLHKFEIIDGTPAKDEKVPVRLYLRAIEPWKLTNTEESVNKKFSVKYFIHLALCDTKGRRFFKQREIQLYRTGL</sequence>
<evidence type="ECO:0000313" key="3">
    <source>
        <dbReference type="Proteomes" id="UP000816034"/>
    </source>
</evidence>
<dbReference type="InterPro" id="IPR014752">
    <property type="entry name" value="Arrestin-like_C"/>
</dbReference>
<dbReference type="Gene3D" id="2.60.40.640">
    <property type="match status" value="2"/>
</dbReference>
<organism evidence="2 3">
    <name type="scientific">Naegleria lovaniensis</name>
    <name type="common">Amoeba</name>
    <dbReference type="NCBI Taxonomy" id="51637"/>
    <lineage>
        <taxon>Eukaryota</taxon>
        <taxon>Discoba</taxon>
        <taxon>Heterolobosea</taxon>
        <taxon>Tetramitia</taxon>
        <taxon>Eutetramitia</taxon>
        <taxon>Vahlkampfiidae</taxon>
        <taxon>Naegleria</taxon>
    </lineage>
</organism>
<dbReference type="Proteomes" id="UP000816034">
    <property type="component" value="Unassembled WGS sequence"/>
</dbReference>
<gene>
    <name evidence="2" type="ORF">C9374_000361</name>
</gene>
<reference evidence="2 3" key="1">
    <citation type="journal article" date="2018" name="BMC Genomics">
        <title>The genome of Naegleria lovaniensis, the basis for a comparative approach to unravel pathogenicity factors of the human pathogenic amoeba N. fowleri.</title>
        <authorList>
            <person name="Liechti N."/>
            <person name="Schurch N."/>
            <person name="Bruggmann R."/>
            <person name="Wittwer M."/>
        </authorList>
    </citation>
    <scope>NUCLEOTIDE SEQUENCE [LARGE SCALE GENOMIC DNA]</scope>
    <source>
        <strain evidence="2 3">ATCC 30569</strain>
    </source>
</reference>
<dbReference type="GeneID" id="68092823"/>
<proteinExistence type="inferred from homology"/>
<comment type="caution">
    <text evidence="2">The sequence shown here is derived from an EMBL/GenBank/DDBJ whole genome shotgun (WGS) entry which is preliminary data.</text>
</comment>
<dbReference type="RefSeq" id="XP_044552914.1">
    <property type="nucleotide sequence ID" value="XM_044693157.1"/>
</dbReference>
<keyword evidence="3" id="KW-1185">Reference proteome</keyword>
<dbReference type="AlphaFoldDB" id="A0AA88GXK7"/>
<evidence type="ECO:0008006" key="4">
    <source>
        <dbReference type="Google" id="ProtNLM"/>
    </source>
</evidence>
<accession>A0AA88GXK7</accession>
<protein>
    <recommendedName>
        <fullName evidence="4">Vacuolar protein sorting-associated protein 26</fullName>
    </recommendedName>
</protein>
<dbReference type="GO" id="GO:0006886">
    <property type="term" value="P:intracellular protein transport"/>
    <property type="evidence" value="ECO:0007669"/>
    <property type="project" value="InterPro"/>
</dbReference>
<evidence type="ECO:0000313" key="2">
    <source>
        <dbReference type="EMBL" id="KAG2388922.1"/>
    </source>
</evidence>